<protein>
    <submittedName>
        <fullName evidence="8">Site-specific recombinase XerD</fullName>
    </submittedName>
</protein>
<dbReference type="GO" id="GO:0006310">
    <property type="term" value="P:DNA recombination"/>
    <property type="evidence" value="ECO:0007669"/>
    <property type="project" value="UniProtKB-KW"/>
</dbReference>
<sequence length="411" mass="46615">MTRSEDRMSKTVNFTKAVIEAAKAPHGRMVLRDTKISGLQCRISATGVKTFCVFKRIKGGQPERITLGRYPDLSIERARKMAMVTNAEIASGANPAQVKRKHKAELNFGELFEKYIEKYARFNSRTWKKDEGRYRCYLEKPLGKKRPSEIKKADIAAIYNGIMRQPAKGKKDKDGKPILKSAATANRVLDLISAVFNWGMQYELCEGNPAAGTKRISNRSRDRFLQKDELPRFFEALHRESNTIIRDYVLISLLTGARRDNVLSMQWTEISFQRKEWRIPRTKNDEPQTVMLVDEVMQVLEARQNNGSQFVFPGSGKTGHLVEPKKGWARILKSAGIESLRLHDLRRTLGSWQAKTGASLVIIGKSLNHKSLAATQVYSRLDNDPVRESVEKATSAILEAGKFKRHTQAHV</sequence>
<dbReference type="InterPro" id="IPR038488">
    <property type="entry name" value="Integrase_DNA-bd_sf"/>
</dbReference>
<dbReference type="EMBL" id="FOCL01000014">
    <property type="protein sequence ID" value="SEO83983.1"/>
    <property type="molecule type" value="Genomic_DNA"/>
</dbReference>
<name>A0A1H8T0J0_9SPHI</name>
<organism evidence="8 9">
    <name type="scientific">Mucilaginibacter gossypiicola</name>
    <dbReference type="NCBI Taxonomy" id="551995"/>
    <lineage>
        <taxon>Bacteria</taxon>
        <taxon>Pseudomonadati</taxon>
        <taxon>Bacteroidota</taxon>
        <taxon>Sphingobacteriia</taxon>
        <taxon>Sphingobacteriales</taxon>
        <taxon>Sphingobacteriaceae</taxon>
        <taxon>Mucilaginibacter</taxon>
    </lineage>
</organism>
<dbReference type="GO" id="GO:0015074">
    <property type="term" value="P:DNA integration"/>
    <property type="evidence" value="ECO:0007669"/>
    <property type="project" value="UniProtKB-KW"/>
</dbReference>
<evidence type="ECO:0000256" key="3">
    <source>
        <dbReference type="ARBA" id="ARBA00023125"/>
    </source>
</evidence>
<proteinExistence type="inferred from homology"/>
<dbReference type="Gene3D" id="1.10.150.130">
    <property type="match status" value="1"/>
</dbReference>
<dbReference type="InterPro" id="IPR025166">
    <property type="entry name" value="Integrase_DNA_bind_dom"/>
</dbReference>
<dbReference type="CDD" id="cd00796">
    <property type="entry name" value="INT_Rci_Hp1_C"/>
    <property type="match status" value="1"/>
</dbReference>
<evidence type="ECO:0000256" key="1">
    <source>
        <dbReference type="ARBA" id="ARBA00008857"/>
    </source>
</evidence>
<dbReference type="PANTHER" id="PTHR30629">
    <property type="entry name" value="PROPHAGE INTEGRASE"/>
    <property type="match status" value="1"/>
</dbReference>
<dbReference type="InterPro" id="IPR002104">
    <property type="entry name" value="Integrase_catalytic"/>
</dbReference>
<evidence type="ECO:0000313" key="8">
    <source>
        <dbReference type="EMBL" id="SEO83983.1"/>
    </source>
</evidence>
<dbReference type="Pfam" id="PF00589">
    <property type="entry name" value="Phage_integrase"/>
    <property type="match status" value="1"/>
</dbReference>
<keyword evidence="2" id="KW-0229">DNA integration</keyword>
<evidence type="ECO:0000256" key="4">
    <source>
        <dbReference type="ARBA" id="ARBA00023172"/>
    </source>
</evidence>
<evidence type="ECO:0000259" key="6">
    <source>
        <dbReference type="PROSITE" id="PS51898"/>
    </source>
</evidence>
<comment type="similarity">
    <text evidence="1">Belongs to the 'phage' integrase family.</text>
</comment>
<evidence type="ECO:0000259" key="7">
    <source>
        <dbReference type="PROSITE" id="PS51900"/>
    </source>
</evidence>
<accession>A0A1H8T0J0</accession>
<dbReference type="Pfam" id="PF13356">
    <property type="entry name" value="Arm-DNA-bind_3"/>
    <property type="match status" value="1"/>
</dbReference>
<evidence type="ECO:0000256" key="5">
    <source>
        <dbReference type="PROSITE-ProRule" id="PRU01248"/>
    </source>
</evidence>
<dbReference type="PROSITE" id="PS51898">
    <property type="entry name" value="TYR_RECOMBINASE"/>
    <property type="match status" value="1"/>
</dbReference>
<dbReference type="AlphaFoldDB" id="A0A1H8T0J0"/>
<dbReference type="InterPro" id="IPR013762">
    <property type="entry name" value="Integrase-like_cat_sf"/>
</dbReference>
<dbReference type="InterPro" id="IPR044068">
    <property type="entry name" value="CB"/>
</dbReference>
<evidence type="ECO:0000256" key="2">
    <source>
        <dbReference type="ARBA" id="ARBA00022908"/>
    </source>
</evidence>
<reference evidence="9" key="1">
    <citation type="submission" date="2016-10" db="EMBL/GenBank/DDBJ databases">
        <authorList>
            <person name="Varghese N."/>
            <person name="Submissions S."/>
        </authorList>
    </citation>
    <scope>NUCLEOTIDE SEQUENCE [LARGE SCALE GENOMIC DNA]</scope>
    <source>
        <strain evidence="9">Gh-48</strain>
    </source>
</reference>
<feature type="domain" description="Core-binding (CB)" evidence="7">
    <location>
        <begin position="106"/>
        <end position="200"/>
    </location>
</feature>
<keyword evidence="9" id="KW-1185">Reference proteome</keyword>
<gene>
    <name evidence="8" type="ORF">SAMN05192574_11428</name>
</gene>
<keyword evidence="4" id="KW-0233">DNA recombination</keyword>
<dbReference type="InterPro" id="IPR010998">
    <property type="entry name" value="Integrase_recombinase_N"/>
</dbReference>
<evidence type="ECO:0000313" key="9">
    <source>
        <dbReference type="Proteomes" id="UP000198942"/>
    </source>
</evidence>
<dbReference type="PROSITE" id="PS51900">
    <property type="entry name" value="CB"/>
    <property type="match status" value="1"/>
</dbReference>
<dbReference type="SUPFAM" id="SSF56349">
    <property type="entry name" value="DNA breaking-rejoining enzymes"/>
    <property type="match status" value="1"/>
</dbReference>
<dbReference type="InterPro" id="IPR050808">
    <property type="entry name" value="Phage_Integrase"/>
</dbReference>
<feature type="domain" description="Tyr recombinase" evidence="6">
    <location>
        <begin position="220"/>
        <end position="391"/>
    </location>
</feature>
<dbReference type="GO" id="GO:0003677">
    <property type="term" value="F:DNA binding"/>
    <property type="evidence" value="ECO:0007669"/>
    <property type="project" value="UniProtKB-UniRule"/>
</dbReference>
<dbReference type="InterPro" id="IPR011010">
    <property type="entry name" value="DNA_brk_join_enz"/>
</dbReference>
<dbReference type="Proteomes" id="UP000198942">
    <property type="component" value="Unassembled WGS sequence"/>
</dbReference>
<dbReference type="Gene3D" id="3.30.160.390">
    <property type="entry name" value="Integrase, DNA-binding domain"/>
    <property type="match status" value="1"/>
</dbReference>
<keyword evidence="3 5" id="KW-0238">DNA-binding</keyword>
<dbReference type="Gene3D" id="1.10.443.10">
    <property type="entry name" value="Intergrase catalytic core"/>
    <property type="match status" value="1"/>
</dbReference>
<dbReference type="PANTHER" id="PTHR30629:SF2">
    <property type="entry name" value="PROPHAGE INTEGRASE INTS-RELATED"/>
    <property type="match status" value="1"/>
</dbReference>